<keyword evidence="3" id="KW-1185">Reference proteome</keyword>
<sequence length="141" mass="15672">MLQSVKRALAIAPDHPWLHQCLVRFFKGVSESTELPQVVRTVLKQEITRLFGDSNAMSFNQAYLTKHSNSIPHRLAAAKMMVHLDSSTETKAAALASALDESLNNRTIQVLTWTSGGPYGHRNTWRGEESGGQIDRGKEAR</sequence>
<dbReference type="AlphaFoldDB" id="A0A4Z2E5B1"/>
<protein>
    <submittedName>
        <fullName evidence="2">N-alpha-acetyltransferase 15, NatA auxiliary subunit</fullName>
    </submittedName>
</protein>
<name>A0A4Z2E5B1_9TELE</name>
<keyword evidence="2" id="KW-0808">Transferase</keyword>
<gene>
    <name evidence="2" type="primary">Naa15_1</name>
    <name evidence="2" type="ORF">EYF80_065916</name>
</gene>
<organism evidence="2 3">
    <name type="scientific">Liparis tanakae</name>
    <name type="common">Tanaka's snailfish</name>
    <dbReference type="NCBI Taxonomy" id="230148"/>
    <lineage>
        <taxon>Eukaryota</taxon>
        <taxon>Metazoa</taxon>
        <taxon>Chordata</taxon>
        <taxon>Craniata</taxon>
        <taxon>Vertebrata</taxon>
        <taxon>Euteleostomi</taxon>
        <taxon>Actinopterygii</taxon>
        <taxon>Neopterygii</taxon>
        <taxon>Teleostei</taxon>
        <taxon>Neoteleostei</taxon>
        <taxon>Acanthomorphata</taxon>
        <taxon>Eupercaria</taxon>
        <taxon>Perciformes</taxon>
        <taxon>Cottioidei</taxon>
        <taxon>Cottales</taxon>
        <taxon>Liparidae</taxon>
        <taxon>Liparis</taxon>
    </lineage>
</organism>
<reference evidence="2 3" key="1">
    <citation type="submission" date="2019-03" db="EMBL/GenBank/DDBJ databases">
        <title>First draft genome of Liparis tanakae, snailfish: a comprehensive survey of snailfish specific genes.</title>
        <authorList>
            <person name="Kim W."/>
            <person name="Song I."/>
            <person name="Jeong J.-H."/>
            <person name="Kim D."/>
            <person name="Kim S."/>
            <person name="Ryu S."/>
            <person name="Song J.Y."/>
            <person name="Lee S.K."/>
        </authorList>
    </citation>
    <scope>NUCLEOTIDE SEQUENCE [LARGE SCALE GENOMIC DNA]</scope>
    <source>
        <tissue evidence="2">Muscle</tissue>
    </source>
</reference>
<feature type="region of interest" description="Disordered" evidence="1">
    <location>
        <begin position="119"/>
        <end position="141"/>
    </location>
</feature>
<evidence type="ECO:0000256" key="1">
    <source>
        <dbReference type="SAM" id="MobiDB-lite"/>
    </source>
</evidence>
<dbReference type="OrthoDB" id="10263032at2759"/>
<proteinExistence type="predicted"/>
<dbReference type="GO" id="GO:0016740">
    <property type="term" value="F:transferase activity"/>
    <property type="evidence" value="ECO:0007669"/>
    <property type="project" value="UniProtKB-KW"/>
</dbReference>
<feature type="compositionally biased region" description="Basic and acidic residues" evidence="1">
    <location>
        <begin position="125"/>
        <end position="141"/>
    </location>
</feature>
<comment type="caution">
    <text evidence="2">The sequence shown here is derived from an EMBL/GenBank/DDBJ whole genome shotgun (WGS) entry which is preliminary data.</text>
</comment>
<dbReference type="EMBL" id="SRLO01016826">
    <property type="protein sequence ID" value="TNN23961.1"/>
    <property type="molecule type" value="Genomic_DNA"/>
</dbReference>
<evidence type="ECO:0000313" key="3">
    <source>
        <dbReference type="Proteomes" id="UP000314294"/>
    </source>
</evidence>
<dbReference type="Proteomes" id="UP000314294">
    <property type="component" value="Unassembled WGS sequence"/>
</dbReference>
<accession>A0A4Z2E5B1</accession>
<evidence type="ECO:0000313" key="2">
    <source>
        <dbReference type="EMBL" id="TNN23961.1"/>
    </source>
</evidence>